<dbReference type="AlphaFoldDB" id="A0A7C3ZJQ1"/>
<organism evidence="2">
    <name type="scientific">Planktothricoides sp. SpSt-374</name>
    <dbReference type="NCBI Taxonomy" id="2282167"/>
    <lineage>
        <taxon>Bacteria</taxon>
        <taxon>Bacillati</taxon>
        <taxon>Cyanobacteriota</taxon>
        <taxon>Cyanophyceae</taxon>
        <taxon>Oscillatoriophycideae</taxon>
        <taxon>Oscillatoriales</taxon>
        <taxon>Oscillatoriaceae</taxon>
        <taxon>Planktothricoides</taxon>
    </lineage>
</organism>
<comment type="caution">
    <text evidence="2">The sequence shown here is derived from an EMBL/GenBank/DDBJ whole genome shotgun (WGS) entry which is preliminary data.</text>
</comment>
<protein>
    <submittedName>
        <fullName evidence="2">Formylglycine-generating enzyme family protein</fullName>
    </submittedName>
</protein>
<sequence>MFFTFDAITINKQGKQISKVGKRAEYFRQDLETEVYLEMVAIPGGKFIMGSPNSEPKRWEAEGPQHEVTVPSFYLSKYPITQDQWEVVMGDNPSLFKGWNRPVEQVSWYDAVEFCQKLSEKTGYSYRLPSEAEWEYACRGGTTTPFYFGETIIPDLANYNSNYSYENGQTGEYLERTTYVGCFSPNPFGLYDMSGNVWEWCQDSWHENYENAPTDGSAWEIGGESDFRILRGGSWFSKPKGCRSAFRLWFDAQMKYPSFGFRVAAVSLPSE</sequence>
<evidence type="ECO:0000259" key="1">
    <source>
        <dbReference type="Pfam" id="PF03781"/>
    </source>
</evidence>
<dbReference type="Gene3D" id="3.90.1580.10">
    <property type="entry name" value="paralog of FGE (formylglycine-generating enzyme)"/>
    <property type="match status" value="1"/>
</dbReference>
<name>A0A7C3ZJQ1_9CYAN</name>
<dbReference type="InterPro" id="IPR042095">
    <property type="entry name" value="SUMF_sf"/>
</dbReference>
<reference evidence="2" key="1">
    <citation type="journal article" date="2020" name="mSystems">
        <title>Genome- and Community-Level Interaction Insights into Carbon Utilization and Element Cycling Functions of Hydrothermarchaeota in Hydrothermal Sediment.</title>
        <authorList>
            <person name="Zhou Z."/>
            <person name="Liu Y."/>
            <person name="Xu W."/>
            <person name="Pan J."/>
            <person name="Luo Z.H."/>
            <person name="Li M."/>
        </authorList>
    </citation>
    <scope>NUCLEOTIDE SEQUENCE [LARGE SCALE GENOMIC DNA]</scope>
    <source>
        <strain evidence="2">SpSt-374</strain>
    </source>
</reference>
<dbReference type="InterPro" id="IPR005532">
    <property type="entry name" value="SUMF_dom"/>
</dbReference>
<dbReference type="PANTHER" id="PTHR23150:SF19">
    <property type="entry name" value="FORMYLGLYCINE-GENERATING ENZYME"/>
    <property type="match status" value="1"/>
</dbReference>
<accession>A0A7C3ZJQ1</accession>
<dbReference type="InterPro" id="IPR051043">
    <property type="entry name" value="Sulfatase_Mod_Factor_Kinase"/>
</dbReference>
<dbReference type="Pfam" id="PF03781">
    <property type="entry name" value="FGE-sulfatase"/>
    <property type="match status" value="1"/>
</dbReference>
<gene>
    <name evidence="2" type="ORF">ENR15_02105</name>
</gene>
<dbReference type="PANTHER" id="PTHR23150">
    <property type="entry name" value="SULFATASE MODIFYING FACTOR 1, 2"/>
    <property type="match status" value="1"/>
</dbReference>
<dbReference type="SUPFAM" id="SSF56436">
    <property type="entry name" value="C-type lectin-like"/>
    <property type="match status" value="1"/>
</dbReference>
<dbReference type="EMBL" id="DSPX01000017">
    <property type="protein sequence ID" value="HGF99480.1"/>
    <property type="molecule type" value="Genomic_DNA"/>
</dbReference>
<dbReference type="InterPro" id="IPR016187">
    <property type="entry name" value="CTDL_fold"/>
</dbReference>
<evidence type="ECO:0000313" key="2">
    <source>
        <dbReference type="EMBL" id="HGF99480.1"/>
    </source>
</evidence>
<dbReference type="GO" id="GO:0120147">
    <property type="term" value="F:formylglycine-generating oxidase activity"/>
    <property type="evidence" value="ECO:0007669"/>
    <property type="project" value="TreeGrafter"/>
</dbReference>
<proteinExistence type="predicted"/>
<feature type="domain" description="Sulfatase-modifying factor enzyme-like" evidence="1">
    <location>
        <begin position="38"/>
        <end position="264"/>
    </location>
</feature>